<dbReference type="AlphaFoldDB" id="A0A328YP96"/>
<comment type="caution">
    <text evidence="1">The sequence shown here is derived from an EMBL/GenBank/DDBJ whole genome shotgun (WGS) entry which is preliminary data.</text>
</comment>
<protein>
    <submittedName>
        <fullName evidence="1">Uncharacterized protein</fullName>
    </submittedName>
</protein>
<accession>A0A328YP96</accession>
<evidence type="ECO:0000313" key="2">
    <source>
        <dbReference type="Proteomes" id="UP000248856"/>
    </source>
</evidence>
<evidence type="ECO:0000313" key="1">
    <source>
        <dbReference type="EMBL" id="RAR75891.1"/>
    </source>
</evidence>
<reference evidence="1 2" key="1">
    <citation type="submission" date="2018-06" db="EMBL/GenBank/DDBJ databases">
        <title>Genomic Encyclopedia of Archaeal and Bacterial Type Strains, Phase II (KMG-II): from individual species to whole genera.</title>
        <authorList>
            <person name="Goeker M."/>
        </authorList>
    </citation>
    <scope>NUCLEOTIDE SEQUENCE [LARGE SCALE GENOMIC DNA]</scope>
    <source>
        <strain evidence="1 2">CFPB 3232</strain>
    </source>
</reference>
<keyword evidence="2" id="KW-1185">Reference proteome</keyword>
<organism evidence="1 2">
    <name type="scientific">Paracidovorax anthurii</name>
    <dbReference type="NCBI Taxonomy" id="78229"/>
    <lineage>
        <taxon>Bacteria</taxon>
        <taxon>Pseudomonadati</taxon>
        <taxon>Pseudomonadota</taxon>
        <taxon>Betaproteobacteria</taxon>
        <taxon>Burkholderiales</taxon>
        <taxon>Comamonadaceae</taxon>
        <taxon>Paracidovorax</taxon>
    </lineage>
</organism>
<proteinExistence type="predicted"/>
<dbReference type="Proteomes" id="UP000248856">
    <property type="component" value="Unassembled WGS sequence"/>
</dbReference>
<dbReference type="EMBL" id="QLTA01000060">
    <property type="protein sequence ID" value="RAR75891.1"/>
    <property type="molecule type" value="Genomic_DNA"/>
</dbReference>
<gene>
    <name evidence="1" type="ORF">AX018_10605</name>
</gene>
<sequence>MHNTGRAVHTDRAYPSRQRRQMRKVLGFVDSMQRRAHPGKPLSECQDKRNQRIAGKRGCVLQARAQVRSQTTKA</sequence>
<name>A0A328YP96_9BURK</name>